<keyword evidence="1" id="KW-0677">Repeat</keyword>
<comment type="caution">
    <text evidence="5">The sequence shown here is derived from an EMBL/GenBank/DDBJ whole genome shotgun (WGS) entry which is preliminary data.</text>
</comment>
<evidence type="ECO:0000313" key="6">
    <source>
        <dbReference type="Proteomes" id="UP001265746"/>
    </source>
</evidence>
<protein>
    <recommendedName>
        <fullName evidence="4">F-box domain-containing protein</fullName>
    </recommendedName>
</protein>
<dbReference type="SUPFAM" id="SSF48403">
    <property type="entry name" value="Ankyrin repeat"/>
    <property type="match status" value="1"/>
</dbReference>
<keyword evidence="6" id="KW-1185">Reference proteome</keyword>
<dbReference type="InterPro" id="IPR001810">
    <property type="entry name" value="F-box_dom"/>
</dbReference>
<reference evidence="5" key="1">
    <citation type="submission" date="2023-06" db="EMBL/GenBank/DDBJ databases">
        <authorList>
            <person name="Noh H."/>
        </authorList>
    </citation>
    <scope>NUCLEOTIDE SEQUENCE</scope>
    <source>
        <strain evidence="5">DUCC20226</strain>
    </source>
</reference>
<feature type="domain" description="F-box" evidence="4">
    <location>
        <begin position="11"/>
        <end position="48"/>
    </location>
</feature>
<dbReference type="EMBL" id="JAUJFL010000002">
    <property type="protein sequence ID" value="KAK2609848.1"/>
    <property type="molecule type" value="Genomic_DNA"/>
</dbReference>
<dbReference type="CDD" id="cd09917">
    <property type="entry name" value="F-box_SF"/>
    <property type="match status" value="1"/>
</dbReference>
<dbReference type="SMART" id="SM00248">
    <property type="entry name" value="ANK"/>
    <property type="match status" value="5"/>
</dbReference>
<organism evidence="5 6">
    <name type="scientific">Phomopsis amygdali</name>
    <name type="common">Fusicoccum amygdali</name>
    <dbReference type="NCBI Taxonomy" id="1214568"/>
    <lineage>
        <taxon>Eukaryota</taxon>
        <taxon>Fungi</taxon>
        <taxon>Dikarya</taxon>
        <taxon>Ascomycota</taxon>
        <taxon>Pezizomycotina</taxon>
        <taxon>Sordariomycetes</taxon>
        <taxon>Sordariomycetidae</taxon>
        <taxon>Diaporthales</taxon>
        <taxon>Diaporthaceae</taxon>
        <taxon>Diaporthe</taxon>
    </lineage>
</organism>
<evidence type="ECO:0000256" key="1">
    <source>
        <dbReference type="ARBA" id="ARBA00022737"/>
    </source>
</evidence>
<sequence>MAAARDPGSHLDRLPDELLLQITEQEWCLSVRDLISLACTSRRYYRIAIPVAYKAHVKDEHGVAIYWAIENEEFGTLKRLVESGVDVNVLDENGLLWGTDVLFNIHDYYYNIQNDVHPPSGAHFSPLACAASHGQDSVVEYLLDHGADIESESAKLCSCCSELLRGPEFLPNRPEFYDRDPDYVDERPANMCPYADPDDCVSWWTPLHYAICNQHASTAELLIRRGANSQDVGGDVTALHIATRWEMEETIDYLIDNDLVDIDAQNRNGVTALHMAYIADRDDLVDDYLDHGADINLAYSDQSGSWTIFAMACADMLFEQALQYLRIGADPHFLFEDDDDDPWTVMRFIWGRGDSRDYPLEEIEARVALEQEIIAGSSASKSSAT</sequence>
<proteinExistence type="predicted"/>
<feature type="repeat" description="ANK" evidence="3">
    <location>
        <begin position="202"/>
        <end position="228"/>
    </location>
</feature>
<dbReference type="PANTHER" id="PTHR24134">
    <property type="entry name" value="ANKYRIN REPEAT-CONTAINING PROTEIN DDB_G0279043"/>
    <property type="match status" value="1"/>
</dbReference>
<dbReference type="Pfam" id="PF12937">
    <property type="entry name" value="F-box-like"/>
    <property type="match status" value="1"/>
</dbReference>
<dbReference type="Gene3D" id="1.20.1280.50">
    <property type="match status" value="1"/>
</dbReference>
<feature type="repeat" description="ANK" evidence="3">
    <location>
        <begin position="268"/>
        <end position="300"/>
    </location>
</feature>
<dbReference type="Pfam" id="PF12796">
    <property type="entry name" value="Ank_2"/>
    <property type="match status" value="1"/>
</dbReference>
<dbReference type="Proteomes" id="UP001265746">
    <property type="component" value="Unassembled WGS sequence"/>
</dbReference>
<dbReference type="InterPro" id="IPR002110">
    <property type="entry name" value="Ankyrin_rpt"/>
</dbReference>
<dbReference type="Gene3D" id="1.25.40.20">
    <property type="entry name" value="Ankyrin repeat-containing domain"/>
    <property type="match status" value="2"/>
</dbReference>
<accession>A0AAD9W6M6</accession>
<evidence type="ECO:0000259" key="4">
    <source>
        <dbReference type="Pfam" id="PF12937"/>
    </source>
</evidence>
<dbReference type="Pfam" id="PF00023">
    <property type="entry name" value="Ank"/>
    <property type="match status" value="2"/>
</dbReference>
<evidence type="ECO:0000256" key="2">
    <source>
        <dbReference type="ARBA" id="ARBA00023043"/>
    </source>
</evidence>
<dbReference type="SUPFAM" id="SSF81383">
    <property type="entry name" value="F-box domain"/>
    <property type="match status" value="1"/>
</dbReference>
<keyword evidence="2 3" id="KW-0040">ANK repeat</keyword>
<evidence type="ECO:0000256" key="3">
    <source>
        <dbReference type="PROSITE-ProRule" id="PRU00023"/>
    </source>
</evidence>
<dbReference type="InterPro" id="IPR036047">
    <property type="entry name" value="F-box-like_dom_sf"/>
</dbReference>
<evidence type="ECO:0000313" key="5">
    <source>
        <dbReference type="EMBL" id="KAK2609848.1"/>
    </source>
</evidence>
<feature type="repeat" description="ANK" evidence="3">
    <location>
        <begin position="122"/>
        <end position="154"/>
    </location>
</feature>
<dbReference type="PROSITE" id="PS50088">
    <property type="entry name" value="ANK_REPEAT"/>
    <property type="match status" value="3"/>
</dbReference>
<dbReference type="AlphaFoldDB" id="A0AAD9W6M6"/>
<gene>
    <name evidence="5" type="ORF">N8I77_003325</name>
</gene>
<name>A0AAD9W6M6_PHOAM</name>
<dbReference type="PROSITE" id="PS50297">
    <property type="entry name" value="ANK_REP_REGION"/>
    <property type="match status" value="3"/>
</dbReference>
<dbReference type="PANTHER" id="PTHR24134:SF9">
    <property type="entry name" value="ANKYRIN REPEAT AND SOCS BOX PROTEIN 8"/>
    <property type="match status" value="1"/>
</dbReference>
<dbReference type="InterPro" id="IPR036770">
    <property type="entry name" value="Ankyrin_rpt-contain_sf"/>
</dbReference>